<dbReference type="SUPFAM" id="SSF81383">
    <property type="entry name" value="F-box domain"/>
    <property type="match status" value="1"/>
</dbReference>
<protein>
    <recommendedName>
        <fullName evidence="2">F-box domain-containing protein</fullName>
    </recommendedName>
</protein>
<organism evidence="1">
    <name type="scientific">Brassica oleracea</name>
    <name type="common">Wild cabbage</name>
    <dbReference type="NCBI Taxonomy" id="3712"/>
    <lineage>
        <taxon>Eukaryota</taxon>
        <taxon>Viridiplantae</taxon>
        <taxon>Streptophyta</taxon>
        <taxon>Embryophyta</taxon>
        <taxon>Tracheophyta</taxon>
        <taxon>Spermatophyta</taxon>
        <taxon>Magnoliopsida</taxon>
        <taxon>eudicotyledons</taxon>
        <taxon>Gunneridae</taxon>
        <taxon>Pentapetalae</taxon>
        <taxon>rosids</taxon>
        <taxon>malvids</taxon>
        <taxon>Brassicales</taxon>
        <taxon>Brassicaceae</taxon>
        <taxon>Brassiceae</taxon>
        <taxon>Brassica</taxon>
    </lineage>
</organism>
<dbReference type="InterPro" id="IPR036047">
    <property type="entry name" value="F-box-like_dom_sf"/>
</dbReference>
<sequence length="99" mass="11616">MSIKSMAKCRCVSKLWCSIIRGPYYKVLFPTTKPPDPPRFLFTLVEQGKLFFYTSKSKSKSRRGYISCSHSSSYDAHQRWEDETAWPCQRIVLSKISRR</sequence>
<dbReference type="AlphaFoldDB" id="A0A3P6GWE7"/>
<reference evidence="1" key="1">
    <citation type="submission" date="2018-11" db="EMBL/GenBank/DDBJ databases">
        <authorList>
            <consortium name="Genoscope - CEA"/>
            <person name="William W."/>
        </authorList>
    </citation>
    <scope>NUCLEOTIDE SEQUENCE</scope>
</reference>
<evidence type="ECO:0008006" key="2">
    <source>
        <dbReference type="Google" id="ProtNLM"/>
    </source>
</evidence>
<gene>
    <name evidence="1" type="ORF">BOLC6T36078H</name>
</gene>
<proteinExistence type="predicted"/>
<evidence type="ECO:0000313" key="1">
    <source>
        <dbReference type="EMBL" id="VDD60625.1"/>
    </source>
</evidence>
<name>A0A3P6GWE7_BRAOL</name>
<dbReference type="EMBL" id="LR031880">
    <property type="protein sequence ID" value="VDD60625.1"/>
    <property type="molecule type" value="Genomic_DNA"/>
</dbReference>
<accession>A0A3P6GWE7</accession>